<evidence type="ECO:0000313" key="1">
    <source>
        <dbReference type="EMBL" id="EOB14152.1"/>
    </source>
</evidence>
<dbReference type="HOGENOM" id="CLU_2794581_0_0_1"/>
<dbReference type="EMBL" id="KB908942">
    <property type="protein sequence ID" value="EOB14152.1"/>
    <property type="molecule type" value="Genomic_DNA"/>
</dbReference>
<dbReference type="AlphaFoldDB" id="R0KVA3"/>
<reference evidence="1 2" key="1">
    <citation type="journal article" date="2013" name="BMC Genomics">
        <title>Comparative genomics of parasitic silkworm microsporidia reveal an association between genome expansion and host adaptation.</title>
        <authorList>
            <person name="Pan G."/>
            <person name="Xu J."/>
            <person name="Li T."/>
            <person name="Xia Q."/>
            <person name="Liu S.L."/>
            <person name="Zhang G."/>
            <person name="Li S."/>
            <person name="Li C."/>
            <person name="Liu H."/>
            <person name="Yang L."/>
            <person name="Liu T."/>
            <person name="Zhang X."/>
            <person name="Wu Z."/>
            <person name="Fan W."/>
            <person name="Dang X."/>
            <person name="Xiang H."/>
            <person name="Tao M."/>
            <person name="Li Y."/>
            <person name="Hu J."/>
            <person name="Li Z."/>
            <person name="Lin L."/>
            <person name="Luo J."/>
            <person name="Geng L."/>
            <person name="Wang L."/>
            <person name="Long M."/>
            <person name="Wan Y."/>
            <person name="He N."/>
            <person name="Zhang Z."/>
            <person name="Lu C."/>
            <person name="Keeling P.J."/>
            <person name="Wang J."/>
            <person name="Xiang Z."/>
            <person name="Zhou Z."/>
        </authorList>
    </citation>
    <scope>NUCLEOTIDE SEQUENCE [LARGE SCALE GENOMIC DNA]</scope>
    <source>
        <strain evidence="2">CQ1 / CVCC 102059</strain>
    </source>
</reference>
<proteinExistence type="predicted"/>
<dbReference type="Proteomes" id="UP000016927">
    <property type="component" value="Unassembled WGS sequence"/>
</dbReference>
<organism evidence="1 2">
    <name type="scientific">Nosema bombycis (strain CQ1 / CVCC 102059)</name>
    <name type="common">Microsporidian parasite</name>
    <name type="synonym">Pebrine of silkworm</name>
    <dbReference type="NCBI Taxonomy" id="578461"/>
    <lineage>
        <taxon>Eukaryota</taxon>
        <taxon>Fungi</taxon>
        <taxon>Fungi incertae sedis</taxon>
        <taxon>Microsporidia</taxon>
        <taxon>Nosematidae</taxon>
        <taxon>Nosema</taxon>
    </lineage>
</organism>
<dbReference type="VEuPathDB" id="MicrosporidiaDB:NBO_34g0002"/>
<gene>
    <name evidence="1" type="ORF">NBO_34g0002</name>
</gene>
<protein>
    <submittedName>
        <fullName evidence="1">Uncharacterized protein</fullName>
    </submittedName>
</protein>
<name>R0KVA3_NOSB1</name>
<sequence length="68" mass="8033">MNFFTNRTKFLIKLIKIFIKKHINLSFKRIFIYTTLHSSLFAVQTTKCSDRAFEPWAFALFSTHALTS</sequence>
<accession>R0KVA3</accession>
<evidence type="ECO:0000313" key="2">
    <source>
        <dbReference type="Proteomes" id="UP000016927"/>
    </source>
</evidence>
<keyword evidence="2" id="KW-1185">Reference proteome</keyword>